<proteinExistence type="predicted"/>
<evidence type="ECO:0000256" key="1">
    <source>
        <dbReference type="SAM" id="MobiDB-lite"/>
    </source>
</evidence>
<name>A0A4P6XIY3_9ASCO</name>
<dbReference type="Proteomes" id="UP000292447">
    <property type="component" value="Chromosome I"/>
</dbReference>
<evidence type="ECO:0000259" key="2">
    <source>
        <dbReference type="Pfam" id="PF05004"/>
    </source>
</evidence>
<sequence>MSKQFHARSLLKESLSNSSSRSASRVRTPLPDGEENGALDVNFLSLEELLSRKLESLQSMMLLSETEDVENRDSMIADSQDYRQKNAASMNKARIQSDSTTIVDIVLSLQHSRSLVSSQSRELLLAQLYRLIVTKPITVFNEELADARTYVSEEVALSLVKLLTNGDYRSSTEFILLYRSTIALLASNLEDFGEIVSLDFIESLENLILAPSNLYITNENKASVITGYCGLLLVLYGDASAFGVDDKVKWLLEFAQGFVQSSINLKVLLDTGDREYSTLMHESEDKRLVDEQESHYIAESNVAVAALHGVGVLITLLQRGEYLNELLGSLATELVAIVDNDEIVEVSKAASKVLALCYECYTYETGTDDDEDADTEYNYNAPYYEQEAIITTCNRLANLSSKKVGKKEKKDTNTVFQEVAKTIEYYTNPEQREEIYKLSPAGLELLAGSVSSTHVKLSRSKTLSINSWFLYFRLLHLKWCFGFGLHDQLVENPEIKSLLRAPSSKYQQKYSSGDDDLIGDIGFGRNARSDVERFAKTDKKRANDLKKAREDKIAQDLEELQLDS</sequence>
<organism evidence="3 4">
    <name type="scientific">Metschnikowia aff. pulcherrima</name>
    <dbReference type="NCBI Taxonomy" id="2163413"/>
    <lineage>
        <taxon>Eukaryota</taxon>
        <taxon>Fungi</taxon>
        <taxon>Dikarya</taxon>
        <taxon>Ascomycota</taxon>
        <taxon>Saccharomycotina</taxon>
        <taxon>Pichiomycetes</taxon>
        <taxon>Metschnikowiaceae</taxon>
        <taxon>Metschnikowia</taxon>
    </lineage>
</organism>
<evidence type="ECO:0000313" key="4">
    <source>
        <dbReference type="Proteomes" id="UP000292447"/>
    </source>
</evidence>
<gene>
    <name evidence="3" type="primary">MPUL0A12440</name>
    <name evidence="3" type="ORF">METSCH_A12440</name>
</gene>
<reference evidence="4" key="1">
    <citation type="submission" date="2019-03" db="EMBL/GenBank/DDBJ databases">
        <title>Snf2 controls pulcherriminic acid biosynthesis and connects pigmentation and antifungal activity of the yeast Metschnikowia pulcherrima.</title>
        <authorList>
            <person name="Gore-Lloyd D."/>
            <person name="Sumann I."/>
            <person name="Brachmann A.O."/>
            <person name="Schneeberger K."/>
            <person name="Ortiz-Merino R.A."/>
            <person name="Moreno-Beltran M."/>
            <person name="Schlaefli M."/>
            <person name="Kirner P."/>
            <person name="Santos Kron A."/>
            <person name="Wolfe K.H."/>
            <person name="Piel J."/>
            <person name="Ahrens C.H."/>
            <person name="Henk D."/>
            <person name="Freimoser F.M."/>
        </authorList>
    </citation>
    <scope>NUCLEOTIDE SEQUENCE [LARGE SCALE GENOMIC DNA]</scope>
    <source>
        <strain evidence="4">APC 1.2</strain>
    </source>
</reference>
<keyword evidence="4" id="KW-1185">Reference proteome</keyword>
<dbReference type="InterPro" id="IPR039777">
    <property type="entry name" value="IFRD"/>
</dbReference>
<feature type="compositionally biased region" description="Low complexity" evidence="1">
    <location>
        <begin position="12"/>
        <end position="25"/>
    </location>
</feature>
<dbReference type="Pfam" id="PF05004">
    <property type="entry name" value="IFRD"/>
    <property type="match status" value="1"/>
</dbReference>
<feature type="region of interest" description="Disordered" evidence="1">
    <location>
        <begin position="1"/>
        <end position="33"/>
    </location>
</feature>
<dbReference type="STRING" id="2163413.A0A4P6XIY3"/>
<accession>A0A4P6XIY3</accession>
<dbReference type="PANTHER" id="PTHR12354">
    <property type="entry name" value="INTERFERON-RELATED DEVELOPMENTAL REGULATOR"/>
    <property type="match status" value="1"/>
</dbReference>
<protein>
    <submittedName>
        <fullName evidence="3">Interferon-related developmental regulator IFRD</fullName>
    </submittedName>
</protein>
<dbReference type="EMBL" id="CP034456">
    <property type="protein sequence ID" value="QBM86599.1"/>
    <property type="molecule type" value="Genomic_DNA"/>
</dbReference>
<dbReference type="PANTHER" id="PTHR12354:SF1">
    <property type="entry name" value="INTERFERON-RELATED DEVELOPMENTAL REGULATOR 1"/>
    <property type="match status" value="1"/>
</dbReference>
<feature type="domain" description="Interferon-related developmental regulator N-terminal" evidence="2">
    <location>
        <begin position="297"/>
        <end position="424"/>
    </location>
</feature>
<evidence type="ECO:0000313" key="3">
    <source>
        <dbReference type="EMBL" id="QBM86599.1"/>
    </source>
</evidence>
<dbReference type="AlphaFoldDB" id="A0A4P6XIY3"/>
<dbReference type="InterPro" id="IPR007701">
    <property type="entry name" value="Interferon-rel_develop_reg_N"/>
</dbReference>